<sequence length="232" mass="26814">MNILRNENDVDFSSGFYSFVNPYSFRLIVNNSKHNPELINDIKYGFDGISLVKLHNLFSRKNNEVSRISFDDTSLASPFFEHCKLNRLKIALVGSKKEVSLSAKKIVSDKYGVHVGFVSHGFLNDYELEDVVSEVLKHDAVVVSMGTPLQENFLISLKARGWKGVGFTCGGFLDQLVSSDGKSYYPNWVNKFNIRWAYRMLKEPKRLWKRYVLIYPRGVFHYFKYMRVVNGK</sequence>
<keyword evidence="1" id="KW-0328">Glycosyltransferase</keyword>
<accession>A0A1I2ZD75</accession>
<evidence type="ECO:0000313" key="4">
    <source>
        <dbReference type="Proteomes" id="UP000199040"/>
    </source>
</evidence>
<dbReference type="GO" id="GO:0016758">
    <property type="term" value="F:hexosyltransferase activity"/>
    <property type="evidence" value="ECO:0007669"/>
    <property type="project" value="TreeGrafter"/>
</dbReference>
<keyword evidence="2 3" id="KW-0808">Transferase</keyword>
<dbReference type="EMBL" id="FOPY01000003">
    <property type="protein sequence ID" value="SFH35509.1"/>
    <property type="molecule type" value="Genomic_DNA"/>
</dbReference>
<keyword evidence="4" id="KW-1185">Reference proteome</keyword>
<organism evidence="3 4">
    <name type="scientific">Modicisalibacter xianhensis</name>
    <dbReference type="NCBI Taxonomy" id="442341"/>
    <lineage>
        <taxon>Bacteria</taxon>
        <taxon>Pseudomonadati</taxon>
        <taxon>Pseudomonadota</taxon>
        <taxon>Gammaproteobacteria</taxon>
        <taxon>Oceanospirillales</taxon>
        <taxon>Halomonadaceae</taxon>
        <taxon>Modicisalibacter</taxon>
    </lineage>
</organism>
<proteinExistence type="predicted"/>
<protein>
    <submittedName>
        <fullName evidence="3">N-acetylglucosaminyldiphosphoundecaprenol N-acetyl-beta-D-mannosaminyltransferase</fullName>
    </submittedName>
</protein>
<dbReference type="PANTHER" id="PTHR34136:SF1">
    <property type="entry name" value="UDP-N-ACETYL-D-MANNOSAMINURONIC ACID TRANSFERASE"/>
    <property type="match status" value="1"/>
</dbReference>
<dbReference type="Proteomes" id="UP000199040">
    <property type="component" value="Unassembled WGS sequence"/>
</dbReference>
<dbReference type="InterPro" id="IPR004629">
    <property type="entry name" value="WecG_TagA_CpsF"/>
</dbReference>
<dbReference type="AlphaFoldDB" id="A0A1I2ZD75"/>
<dbReference type="PANTHER" id="PTHR34136">
    <property type="match status" value="1"/>
</dbReference>
<evidence type="ECO:0000256" key="2">
    <source>
        <dbReference type="ARBA" id="ARBA00022679"/>
    </source>
</evidence>
<dbReference type="Pfam" id="PF03808">
    <property type="entry name" value="Glyco_tran_WecG"/>
    <property type="match status" value="1"/>
</dbReference>
<reference evidence="3 4" key="1">
    <citation type="submission" date="2016-10" db="EMBL/GenBank/DDBJ databases">
        <authorList>
            <person name="de Groot N.N."/>
        </authorList>
    </citation>
    <scope>NUCLEOTIDE SEQUENCE [LARGE SCALE GENOMIC DNA]</scope>
    <source>
        <strain evidence="3 4">CGMCC 1.6848</strain>
    </source>
</reference>
<dbReference type="RefSeq" id="WP_092843790.1">
    <property type="nucleotide sequence ID" value="NZ_FOPY01000003.1"/>
</dbReference>
<dbReference type="CDD" id="cd06533">
    <property type="entry name" value="Glyco_transf_WecG_TagA"/>
    <property type="match status" value="1"/>
</dbReference>
<evidence type="ECO:0000313" key="3">
    <source>
        <dbReference type="EMBL" id="SFH35509.1"/>
    </source>
</evidence>
<name>A0A1I2ZD75_9GAMM</name>
<gene>
    <name evidence="3" type="ORF">SAMN04487959_10341</name>
</gene>
<dbReference type="STRING" id="442341.SAMN04487959_10341"/>
<evidence type="ECO:0000256" key="1">
    <source>
        <dbReference type="ARBA" id="ARBA00022676"/>
    </source>
</evidence>